<feature type="compositionally biased region" description="Basic and acidic residues" evidence="4">
    <location>
        <begin position="158"/>
        <end position="167"/>
    </location>
</feature>
<dbReference type="InterPro" id="IPR009057">
    <property type="entry name" value="Homeodomain-like_sf"/>
</dbReference>
<keyword evidence="7" id="KW-1185">Reference proteome</keyword>
<dbReference type="Proteomes" id="UP000799324">
    <property type="component" value="Unassembled WGS sequence"/>
</dbReference>
<evidence type="ECO:0000313" key="6">
    <source>
        <dbReference type="EMBL" id="KAF2655646.1"/>
    </source>
</evidence>
<dbReference type="Pfam" id="PF05920">
    <property type="entry name" value="Homeobox_KN"/>
    <property type="match status" value="1"/>
</dbReference>
<dbReference type="OrthoDB" id="10056939at2759"/>
<dbReference type="InterPro" id="IPR050224">
    <property type="entry name" value="TALE_homeobox"/>
</dbReference>
<keyword evidence="3" id="KW-0539">Nucleus</keyword>
<organism evidence="6 7">
    <name type="scientific">Lophiostoma macrostomum CBS 122681</name>
    <dbReference type="NCBI Taxonomy" id="1314788"/>
    <lineage>
        <taxon>Eukaryota</taxon>
        <taxon>Fungi</taxon>
        <taxon>Dikarya</taxon>
        <taxon>Ascomycota</taxon>
        <taxon>Pezizomycotina</taxon>
        <taxon>Dothideomycetes</taxon>
        <taxon>Pleosporomycetidae</taxon>
        <taxon>Pleosporales</taxon>
        <taxon>Lophiostomataceae</taxon>
        <taxon>Lophiostoma</taxon>
    </lineage>
</organism>
<reference evidence="6" key="1">
    <citation type="journal article" date="2020" name="Stud. Mycol.">
        <title>101 Dothideomycetes genomes: a test case for predicting lifestyles and emergence of pathogens.</title>
        <authorList>
            <person name="Haridas S."/>
            <person name="Albert R."/>
            <person name="Binder M."/>
            <person name="Bloem J."/>
            <person name="Labutti K."/>
            <person name="Salamov A."/>
            <person name="Andreopoulos B."/>
            <person name="Baker S."/>
            <person name="Barry K."/>
            <person name="Bills G."/>
            <person name="Bluhm B."/>
            <person name="Cannon C."/>
            <person name="Castanera R."/>
            <person name="Culley D."/>
            <person name="Daum C."/>
            <person name="Ezra D."/>
            <person name="Gonzalez J."/>
            <person name="Henrissat B."/>
            <person name="Kuo A."/>
            <person name="Liang C."/>
            <person name="Lipzen A."/>
            <person name="Lutzoni F."/>
            <person name="Magnuson J."/>
            <person name="Mondo S."/>
            <person name="Nolan M."/>
            <person name="Ohm R."/>
            <person name="Pangilinan J."/>
            <person name="Park H.-J."/>
            <person name="Ramirez L."/>
            <person name="Alfaro M."/>
            <person name="Sun H."/>
            <person name="Tritt A."/>
            <person name="Yoshinaga Y."/>
            <person name="Zwiers L.-H."/>
            <person name="Turgeon B."/>
            <person name="Goodwin S."/>
            <person name="Spatafora J."/>
            <person name="Crous P."/>
            <person name="Grigoriev I."/>
        </authorList>
    </citation>
    <scope>NUCLEOTIDE SEQUENCE</scope>
    <source>
        <strain evidence="6">CBS 122681</strain>
    </source>
</reference>
<evidence type="ECO:0000256" key="2">
    <source>
        <dbReference type="ARBA" id="ARBA00023155"/>
    </source>
</evidence>
<keyword evidence="1" id="KW-0238">DNA-binding</keyword>
<name>A0A6A6T724_9PLEO</name>
<feature type="compositionally biased region" description="Low complexity" evidence="4">
    <location>
        <begin position="112"/>
        <end position="127"/>
    </location>
</feature>
<evidence type="ECO:0000256" key="3">
    <source>
        <dbReference type="ARBA" id="ARBA00023242"/>
    </source>
</evidence>
<dbReference type="InterPro" id="IPR001356">
    <property type="entry name" value="HD"/>
</dbReference>
<dbReference type="InterPro" id="IPR008422">
    <property type="entry name" value="KN_HD"/>
</dbReference>
<evidence type="ECO:0000256" key="4">
    <source>
        <dbReference type="SAM" id="MobiDB-lite"/>
    </source>
</evidence>
<evidence type="ECO:0000256" key="1">
    <source>
        <dbReference type="ARBA" id="ARBA00023125"/>
    </source>
</evidence>
<feature type="region of interest" description="Disordered" evidence="4">
    <location>
        <begin position="15"/>
        <end position="35"/>
    </location>
</feature>
<keyword evidence="2" id="KW-0371">Homeobox</keyword>
<dbReference type="GO" id="GO:0006355">
    <property type="term" value="P:regulation of DNA-templated transcription"/>
    <property type="evidence" value="ECO:0007669"/>
    <property type="project" value="InterPro"/>
</dbReference>
<evidence type="ECO:0000313" key="7">
    <source>
        <dbReference type="Proteomes" id="UP000799324"/>
    </source>
</evidence>
<dbReference type="Gene3D" id="1.10.10.60">
    <property type="entry name" value="Homeodomain-like"/>
    <property type="match status" value="1"/>
</dbReference>
<dbReference type="GO" id="GO:0003677">
    <property type="term" value="F:DNA binding"/>
    <property type="evidence" value="ECO:0007669"/>
    <property type="project" value="UniProtKB-KW"/>
</dbReference>
<dbReference type="PANTHER" id="PTHR11850">
    <property type="entry name" value="HOMEOBOX PROTEIN TRANSCRIPTION FACTORS"/>
    <property type="match status" value="1"/>
</dbReference>
<proteinExistence type="predicted"/>
<dbReference type="EMBL" id="MU004346">
    <property type="protein sequence ID" value="KAF2655646.1"/>
    <property type="molecule type" value="Genomic_DNA"/>
</dbReference>
<sequence length="549" mass="60360">MECLRVRELPHRGYASLSARRMASPDERPRTLDKAGGLPSLAAVCEAQSLLPHLETPAAPSSCPALSEPDSLSSFSSGNEFSPTSAIFSLPEPPRPPDPTKLSVITHVEQGPTTSAGSPSPSTTDTTLVCHRLPPSQRPVLPSIARLDSLSMAGVKRNRSDSSEQSHHIRHSPPFQPGEQRQGQNALPSFSQLLQTVREPSPPNTPSRTNTSMESSPVHAPHFDDVAWSDGKRRRIDTTADIYRSERAVYDIHSRRTSNIDPALSATYGSPRAPLPAGMPPPTQSHYHRPSLPHPAPPQHPAVHARHQSSPIPHGHAYQSQPVPPMTHHTAYPSAPVHPNMHYEHRPSYYPDGHAHPPPHGNPYDRPGHDPYFAQRAACFQGPHPGYSQEAYTQQPQYAYQFQSHGVDHNAFNRKRRGNLPKEATSLLKNWFNSHRDSPYPTEDEKVQLCTATNLTLNQVSCFSTCPVLVTCPATAVPSTASCRLSCVMNASPSPRVKFNLVNKHRFPIGSSMLEGGLHKRREKDLRSLRECSRCPFDAKTGPSHGCPD</sequence>
<feature type="region of interest" description="Disordered" evidence="4">
    <location>
        <begin position="196"/>
        <end position="226"/>
    </location>
</feature>
<feature type="region of interest" description="Disordered" evidence="4">
    <location>
        <begin position="261"/>
        <end position="369"/>
    </location>
</feature>
<gene>
    <name evidence="6" type="ORF">K491DRAFT_758099</name>
</gene>
<feature type="compositionally biased region" description="Low complexity" evidence="4">
    <location>
        <begin position="67"/>
        <end position="85"/>
    </location>
</feature>
<feature type="compositionally biased region" description="Pro residues" evidence="4">
    <location>
        <begin position="273"/>
        <end position="283"/>
    </location>
</feature>
<dbReference type="CDD" id="cd00086">
    <property type="entry name" value="homeodomain"/>
    <property type="match status" value="1"/>
</dbReference>
<dbReference type="SUPFAM" id="SSF46689">
    <property type="entry name" value="Homeodomain-like"/>
    <property type="match status" value="1"/>
</dbReference>
<feature type="compositionally biased region" description="Basic and acidic residues" evidence="4">
    <location>
        <begin position="23"/>
        <end position="33"/>
    </location>
</feature>
<protein>
    <recommendedName>
        <fullName evidence="5">KN homeodomain domain-containing protein</fullName>
    </recommendedName>
</protein>
<evidence type="ECO:0000259" key="5">
    <source>
        <dbReference type="Pfam" id="PF05920"/>
    </source>
</evidence>
<accession>A0A6A6T724</accession>
<feature type="region of interest" description="Disordered" evidence="4">
    <location>
        <begin position="56"/>
        <end position="184"/>
    </location>
</feature>
<feature type="domain" description="KN homeodomain" evidence="5">
    <location>
        <begin position="431"/>
        <end position="461"/>
    </location>
</feature>
<dbReference type="AlphaFoldDB" id="A0A6A6T724"/>